<dbReference type="Pfam" id="PF00098">
    <property type="entry name" value="zf-CCHC"/>
    <property type="match status" value="1"/>
</dbReference>
<evidence type="ECO:0000256" key="1">
    <source>
        <dbReference type="PROSITE-ProRule" id="PRU00047"/>
    </source>
</evidence>
<feature type="region of interest" description="Disordered" evidence="2">
    <location>
        <begin position="361"/>
        <end position="417"/>
    </location>
</feature>
<accession>C3XT53</accession>
<feature type="compositionally biased region" description="Basic and acidic residues" evidence="2">
    <location>
        <begin position="210"/>
        <end position="221"/>
    </location>
</feature>
<keyword evidence="1" id="KW-0479">Metal-binding</keyword>
<feature type="domain" description="CCHC-type" evidence="3">
    <location>
        <begin position="416"/>
        <end position="430"/>
    </location>
</feature>
<proteinExistence type="predicted"/>
<name>C3XT53_BRAFL</name>
<dbReference type="SUPFAM" id="SSF57756">
    <property type="entry name" value="Retrovirus zinc finger-like domains"/>
    <property type="match status" value="1"/>
</dbReference>
<dbReference type="InterPro" id="IPR001878">
    <property type="entry name" value="Znf_CCHC"/>
</dbReference>
<dbReference type="InterPro" id="IPR036875">
    <property type="entry name" value="Znf_CCHC_sf"/>
</dbReference>
<dbReference type="PROSITE" id="PS50158">
    <property type="entry name" value="ZF_CCHC"/>
    <property type="match status" value="1"/>
</dbReference>
<dbReference type="AlphaFoldDB" id="C3XT53"/>
<organism>
    <name type="scientific">Branchiostoma floridae</name>
    <name type="common">Florida lancelet</name>
    <name type="synonym">Amphioxus</name>
    <dbReference type="NCBI Taxonomy" id="7739"/>
    <lineage>
        <taxon>Eukaryota</taxon>
        <taxon>Metazoa</taxon>
        <taxon>Chordata</taxon>
        <taxon>Cephalochordata</taxon>
        <taxon>Leptocardii</taxon>
        <taxon>Amphioxiformes</taxon>
        <taxon>Branchiostomatidae</taxon>
        <taxon>Branchiostoma</taxon>
    </lineage>
</organism>
<dbReference type="GO" id="GO:0008270">
    <property type="term" value="F:zinc ion binding"/>
    <property type="evidence" value="ECO:0007669"/>
    <property type="project" value="UniProtKB-KW"/>
</dbReference>
<dbReference type="GO" id="GO:0003676">
    <property type="term" value="F:nucleic acid binding"/>
    <property type="evidence" value="ECO:0007669"/>
    <property type="project" value="InterPro"/>
</dbReference>
<gene>
    <name evidence="4" type="ORF">BRAFLDRAFT_128264</name>
</gene>
<keyword evidence="1" id="KW-0862">Zinc</keyword>
<evidence type="ECO:0000259" key="3">
    <source>
        <dbReference type="PROSITE" id="PS50158"/>
    </source>
</evidence>
<feature type="compositionally biased region" description="Acidic residues" evidence="2">
    <location>
        <begin position="252"/>
        <end position="262"/>
    </location>
</feature>
<keyword evidence="1" id="KW-0863">Zinc-finger</keyword>
<dbReference type="InParanoid" id="C3XT53"/>
<evidence type="ECO:0000313" key="4">
    <source>
        <dbReference type="EMBL" id="EEN68786.1"/>
    </source>
</evidence>
<evidence type="ECO:0000256" key="2">
    <source>
        <dbReference type="SAM" id="MobiDB-lite"/>
    </source>
</evidence>
<dbReference type="EMBL" id="GG666461">
    <property type="protein sequence ID" value="EEN68786.1"/>
    <property type="molecule type" value="Genomic_DNA"/>
</dbReference>
<sequence length="435" mass="48895">MKGRITEQLLHLDISLRQYEAALEEEGSDEEKQFVILVELGNVLSKRREFEKGMGYYPMSPCARFRGEITIHPIRPVIRFSHTVLFRRTMTAPVLRTDATLVGTRLTPTLARVKGDEPLPSEELCARFESDKKLIEYNDKDLIQRLKSLTADDPEALLQLAGLDHKSQDMLIRLAHFAILAANDTLSAQPINDTEAAKTAAQAAVALLKQKPDDSPSDAKRRAPAASDAGPQNPPPKKKAKRPQPDPGPSDSDSEEEFEDEQAQSALERLKRVCREPAIHMDPLRLGGALRRVIDSTTNAKTKRHYERVHGLFMKNTTSRGIGLEVLKFWMSKHERRFEEEAEKAQANLRRNAREESYHLGPFPAPGGQGPTAALGRAPQGPSFGGWQPNPRRKEWNPPRRGALGRRDGGPPRNECYNCHKKGHWARECPYPPRK</sequence>
<dbReference type="Gene3D" id="4.10.60.10">
    <property type="entry name" value="Zinc finger, CCHC-type"/>
    <property type="match status" value="1"/>
</dbReference>
<reference evidence="4" key="1">
    <citation type="journal article" date="2008" name="Nature">
        <title>The amphioxus genome and the evolution of the chordate karyotype.</title>
        <authorList>
            <consortium name="US DOE Joint Genome Institute (JGI-PGF)"/>
            <person name="Putnam N.H."/>
            <person name="Butts T."/>
            <person name="Ferrier D.E.K."/>
            <person name="Furlong R.F."/>
            <person name="Hellsten U."/>
            <person name="Kawashima T."/>
            <person name="Robinson-Rechavi M."/>
            <person name="Shoguchi E."/>
            <person name="Terry A."/>
            <person name="Yu J.-K."/>
            <person name="Benito-Gutierrez E.L."/>
            <person name="Dubchak I."/>
            <person name="Garcia-Fernandez J."/>
            <person name="Gibson-Brown J.J."/>
            <person name="Grigoriev I.V."/>
            <person name="Horton A.C."/>
            <person name="de Jong P.J."/>
            <person name="Jurka J."/>
            <person name="Kapitonov V.V."/>
            <person name="Kohara Y."/>
            <person name="Kuroki Y."/>
            <person name="Lindquist E."/>
            <person name="Lucas S."/>
            <person name="Osoegawa K."/>
            <person name="Pennacchio L.A."/>
            <person name="Salamov A.A."/>
            <person name="Satou Y."/>
            <person name="Sauka-Spengler T."/>
            <person name="Schmutz J."/>
            <person name="Shin-I T."/>
            <person name="Toyoda A."/>
            <person name="Bronner-Fraser M."/>
            <person name="Fujiyama A."/>
            <person name="Holland L.Z."/>
            <person name="Holland P.W.H."/>
            <person name="Satoh N."/>
            <person name="Rokhsar D.S."/>
        </authorList>
    </citation>
    <scope>NUCLEOTIDE SEQUENCE [LARGE SCALE GENOMIC DNA]</scope>
    <source>
        <strain evidence="4">S238N-H82</strain>
        <tissue evidence="4">Testes</tissue>
    </source>
</reference>
<dbReference type="SMART" id="SM00343">
    <property type="entry name" value="ZnF_C2HC"/>
    <property type="match status" value="1"/>
</dbReference>
<feature type="region of interest" description="Disordered" evidence="2">
    <location>
        <begin position="209"/>
        <end position="265"/>
    </location>
</feature>
<protein>
    <recommendedName>
        <fullName evidence="3">CCHC-type domain-containing protein</fullName>
    </recommendedName>
</protein>